<feature type="transmembrane region" description="Helical" evidence="6">
    <location>
        <begin position="245"/>
        <end position="266"/>
    </location>
</feature>
<dbReference type="RefSeq" id="WP_230550191.1">
    <property type="nucleotide sequence ID" value="NZ_JAJISD010000003.1"/>
</dbReference>
<accession>A0ABS8KSC8</accession>
<keyword evidence="5 6" id="KW-0472">Membrane</keyword>
<feature type="transmembrane region" description="Helical" evidence="6">
    <location>
        <begin position="176"/>
        <end position="198"/>
    </location>
</feature>
<dbReference type="Pfam" id="PF03631">
    <property type="entry name" value="Virul_fac_BrkB"/>
    <property type="match status" value="1"/>
</dbReference>
<gene>
    <name evidence="7" type="ORF">LJ725_08350</name>
</gene>
<keyword evidence="2" id="KW-1003">Cell membrane</keyword>
<feature type="transmembrane region" description="Helical" evidence="6">
    <location>
        <begin position="25"/>
        <end position="47"/>
    </location>
</feature>
<evidence type="ECO:0000256" key="2">
    <source>
        <dbReference type="ARBA" id="ARBA00022475"/>
    </source>
</evidence>
<name>A0ABS8KSC8_9HYPH</name>
<evidence type="ECO:0000256" key="1">
    <source>
        <dbReference type="ARBA" id="ARBA00004651"/>
    </source>
</evidence>
<evidence type="ECO:0000256" key="4">
    <source>
        <dbReference type="ARBA" id="ARBA00022989"/>
    </source>
</evidence>
<evidence type="ECO:0000313" key="7">
    <source>
        <dbReference type="EMBL" id="MCC8428972.1"/>
    </source>
</evidence>
<dbReference type="Proteomes" id="UP001198862">
    <property type="component" value="Unassembled WGS sequence"/>
</dbReference>
<keyword evidence="8" id="KW-1185">Reference proteome</keyword>
<feature type="transmembrane region" description="Helical" evidence="6">
    <location>
        <begin position="210"/>
        <end position="233"/>
    </location>
</feature>
<dbReference type="InterPro" id="IPR017039">
    <property type="entry name" value="Virul_fac_BrkB"/>
</dbReference>
<dbReference type="NCBIfam" id="TIGR00765">
    <property type="entry name" value="yihY_not_rbn"/>
    <property type="match status" value="1"/>
</dbReference>
<evidence type="ECO:0000256" key="5">
    <source>
        <dbReference type="ARBA" id="ARBA00023136"/>
    </source>
</evidence>
<evidence type="ECO:0000256" key="3">
    <source>
        <dbReference type="ARBA" id="ARBA00022692"/>
    </source>
</evidence>
<dbReference type="PANTHER" id="PTHR30213">
    <property type="entry name" value="INNER MEMBRANE PROTEIN YHJD"/>
    <property type="match status" value="1"/>
</dbReference>
<dbReference type="EMBL" id="JAJISD010000003">
    <property type="protein sequence ID" value="MCC8428972.1"/>
    <property type="molecule type" value="Genomic_DNA"/>
</dbReference>
<evidence type="ECO:0000313" key="8">
    <source>
        <dbReference type="Proteomes" id="UP001198862"/>
    </source>
</evidence>
<feature type="transmembrane region" description="Helical" evidence="6">
    <location>
        <begin position="137"/>
        <end position="164"/>
    </location>
</feature>
<organism evidence="7 8">
    <name type="scientific">Reyranella aquatilis</name>
    <dbReference type="NCBI Taxonomy" id="2035356"/>
    <lineage>
        <taxon>Bacteria</taxon>
        <taxon>Pseudomonadati</taxon>
        <taxon>Pseudomonadota</taxon>
        <taxon>Alphaproteobacteria</taxon>
        <taxon>Hyphomicrobiales</taxon>
        <taxon>Reyranellaceae</taxon>
        <taxon>Reyranella</taxon>
    </lineage>
</organism>
<sequence length="289" mass="31450">MITTLWRIAYEAGYGYFANRLSTSAAAMAFYTMFALGPIMIFTIAIAEPFVGRFMAQEAIFDALGTVVAQDQLRTIRRFASEDLFRGGGIAALAGAAVLLYTGTRVFVELDDGIDAIWRDNRGPTVHPVLASLKSRLLAILLMIVLGVLLIVVILSSVLVSAYAGVLERFPVLGVWIGPAISTSVHYGLLSGFFTLIYKWLPTGKVPWRYALIGGLVNALLFAAGNRALVFYFEVTQLTSAFGATAGFAAIMVWMYWTSLTILIGAQVGRATRDVLIDNRAREMVEGDL</sequence>
<evidence type="ECO:0000256" key="6">
    <source>
        <dbReference type="SAM" id="Phobius"/>
    </source>
</evidence>
<dbReference type="PIRSF" id="PIRSF035875">
    <property type="entry name" value="RNase_BN"/>
    <property type="match status" value="1"/>
</dbReference>
<comment type="subcellular location">
    <subcellularLocation>
        <location evidence="1">Cell membrane</location>
        <topology evidence="1">Multi-pass membrane protein</topology>
    </subcellularLocation>
</comment>
<dbReference type="PANTHER" id="PTHR30213:SF1">
    <property type="entry name" value="INNER MEMBRANE PROTEIN YHJD"/>
    <property type="match status" value="1"/>
</dbReference>
<reference evidence="7 8" key="1">
    <citation type="submission" date="2021-11" db="EMBL/GenBank/DDBJ databases">
        <authorList>
            <person name="Lee D.-H."/>
            <person name="Kim S.-B."/>
        </authorList>
    </citation>
    <scope>NUCLEOTIDE SEQUENCE [LARGE SCALE GENOMIC DNA]</scope>
    <source>
        <strain evidence="7 8">KCTC 52223</strain>
    </source>
</reference>
<keyword evidence="4 6" id="KW-1133">Transmembrane helix</keyword>
<protein>
    <submittedName>
        <fullName evidence="7">YihY/virulence factor BrkB family protein</fullName>
    </submittedName>
</protein>
<comment type="caution">
    <text evidence="7">The sequence shown here is derived from an EMBL/GenBank/DDBJ whole genome shotgun (WGS) entry which is preliminary data.</text>
</comment>
<keyword evidence="3 6" id="KW-0812">Transmembrane</keyword>
<proteinExistence type="predicted"/>